<reference evidence="1" key="1">
    <citation type="submission" date="2019-12" db="EMBL/GenBank/DDBJ databases">
        <title>Genome sequencing and annotation of Brassica cretica.</title>
        <authorList>
            <person name="Studholme D.J."/>
            <person name="Sarris P."/>
        </authorList>
    </citation>
    <scope>NUCLEOTIDE SEQUENCE</scope>
    <source>
        <strain evidence="1">PFS-109/04</strain>
        <tissue evidence="1">Leaf</tissue>
    </source>
</reference>
<dbReference type="Proteomes" id="UP000712600">
    <property type="component" value="Unassembled WGS sequence"/>
</dbReference>
<organism evidence="1 2">
    <name type="scientific">Brassica cretica</name>
    <name type="common">Mustard</name>
    <dbReference type="NCBI Taxonomy" id="69181"/>
    <lineage>
        <taxon>Eukaryota</taxon>
        <taxon>Viridiplantae</taxon>
        <taxon>Streptophyta</taxon>
        <taxon>Embryophyta</taxon>
        <taxon>Tracheophyta</taxon>
        <taxon>Spermatophyta</taxon>
        <taxon>Magnoliopsida</taxon>
        <taxon>eudicotyledons</taxon>
        <taxon>Gunneridae</taxon>
        <taxon>Pentapetalae</taxon>
        <taxon>rosids</taxon>
        <taxon>malvids</taxon>
        <taxon>Brassicales</taxon>
        <taxon>Brassicaceae</taxon>
        <taxon>Brassiceae</taxon>
        <taxon>Brassica</taxon>
    </lineage>
</organism>
<dbReference type="AlphaFoldDB" id="A0A8S9RNV8"/>
<accession>A0A8S9RNV8</accession>
<evidence type="ECO:0000313" key="1">
    <source>
        <dbReference type="EMBL" id="KAF3574355.1"/>
    </source>
</evidence>
<dbReference type="EMBL" id="QGKX02000095">
    <property type="protein sequence ID" value="KAF3574355.1"/>
    <property type="molecule type" value="Genomic_DNA"/>
</dbReference>
<gene>
    <name evidence="1" type="ORF">F2Q69_00059872</name>
</gene>
<comment type="caution">
    <text evidence="1">The sequence shown here is derived from an EMBL/GenBank/DDBJ whole genome shotgun (WGS) entry which is preliminary data.</text>
</comment>
<name>A0A8S9RNV8_BRACR</name>
<evidence type="ECO:0000313" key="2">
    <source>
        <dbReference type="Proteomes" id="UP000712600"/>
    </source>
</evidence>
<proteinExistence type="predicted"/>
<sequence length="103" mass="11231">MTELTVLNLVFPDQLDKLGLMIEPESTSNAPIRIQTVASHFSSGWAVPHEFSKATILKLSDDLGHIWSSSVREKLHSDCADCLAHVLVLTVGRAAGYIESGQK</sequence>
<protein>
    <submittedName>
        <fullName evidence="1">Uncharacterized protein</fullName>
    </submittedName>
</protein>